<proteinExistence type="predicted"/>
<evidence type="ECO:0000313" key="1">
    <source>
        <dbReference type="EMBL" id="GAH23691.1"/>
    </source>
</evidence>
<gene>
    <name evidence="1" type="ORF">S01H4_66454</name>
</gene>
<sequence length="74" mass="7584">VKSGIVNATANMYVGDDLFVTDDGTFAGTVGVGGASPSVNYGINIDLDNPIVRGVNVISAAVPTNFNHYGFYSG</sequence>
<name>X1DRQ5_9ZZZZ</name>
<feature type="non-terminal residue" evidence="1">
    <location>
        <position position="1"/>
    </location>
</feature>
<dbReference type="EMBL" id="BART01041163">
    <property type="protein sequence ID" value="GAH23691.1"/>
    <property type="molecule type" value="Genomic_DNA"/>
</dbReference>
<comment type="caution">
    <text evidence="1">The sequence shown here is derived from an EMBL/GenBank/DDBJ whole genome shotgun (WGS) entry which is preliminary data.</text>
</comment>
<feature type="non-terminal residue" evidence="1">
    <location>
        <position position="74"/>
    </location>
</feature>
<organism evidence="1">
    <name type="scientific">marine sediment metagenome</name>
    <dbReference type="NCBI Taxonomy" id="412755"/>
    <lineage>
        <taxon>unclassified sequences</taxon>
        <taxon>metagenomes</taxon>
        <taxon>ecological metagenomes</taxon>
    </lineage>
</organism>
<reference evidence="1" key="1">
    <citation type="journal article" date="2014" name="Front. Microbiol.">
        <title>High frequency of phylogenetically diverse reductive dehalogenase-homologous genes in deep subseafloor sedimentary metagenomes.</title>
        <authorList>
            <person name="Kawai M."/>
            <person name="Futagami T."/>
            <person name="Toyoda A."/>
            <person name="Takaki Y."/>
            <person name="Nishi S."/>
            <person name="Hori S."/>
            <person name="Arai W."/>
            <person name="Tsubouchi T."/>
            <person name="Morono Y."/>
            <person name="Uchiyama I."/>
            <person name="Ito T."/>
            <person name="Fujiyama A."/>
            <person name="Inagaki F."/>
            <person name="Takami H."/>
        </authorList>
    </citation>
    <scope>NUCLEOTIDE SEQUENCE</scope>
    <source>
        <strain evidence="1">Expedition CK06-06</strain>
    </source>
</reference>
<accession>X1DRQ5</accession>
<protein>
    <submittedName>
        <fullName evidence="1">Uncharacterized protein</fullName>
    </submittedName>
</protein>
<dbReference type="AlphaFoldDB" id="X1DRQ5"/>